<comment type="function">
    <text evidence="8">Catalyzes the complex heterocyclic radical-mediated conversion of 6-carboxy-5,6,7,8-tetrahydropterin (CPH4) to 7-carboxy-7-deazaguanine (CDG), a step common to the biosynthetic pathways of all 7-deazapurine-containing compounds.</text>
</comment>
<keyword evidence="7 8" id="KW-0456">Lyase</keyword>
<dbReference type="PROSITE" id="PS51918">
    <property type="entry name" value="RADICAL_SAM"/>
    <property type="match status" value="1"/>
</dbReference>
<dbReference type="PANTHER" id="PTHR42836">
    <property type="entry name" value="7-CARBOXY-7-DEAZAGUANINE SYNTHASE"/>
    <property type="match status" value="1"/>
</dbReference>
<keyword evidence="8" id="KW-0671">Queuosine biosynthesis</keyword>
<comment type="similarity">
    <text evidence="8">Belongs to the radical SAM superfamily. 7-carboxy-7-deazaguanine synthase family.</text>
</comment>
<feature type="binding site" evidence="8">
    <location>
        <position position="92"/>
    </location>
    <ligand>
        <name>substrate</name>
    </ligand>
</feature>
<dbReference type="HAMAP" id="MF_00917">
    <property type="entry name" value="QueE"/>
    <property type="match status" value="1"/>
</dbReference>
<comment type="subunit">
    <text evidence="8">Homodimer.</text>
</comment>
<feature type="binding site" evidence="8">
    <location>
        <begin position="37"/>
        <end position="39"/>
    </location>
    <ligand>
        <name>S-adenosyl-L-methionine</name>
        <dbReference type="ChEBI" id="CHEBI:59789"/>
    </ligand>
</feature>
<keyword evidence="3 8" id="KW-0479">Metal-binding</keyword>
<keyword evidence="2 8" id="KW-0949">S-adenosyl-L-methionine</keyword>
<dbReference type="EMBL" id="CP034870">
    <property type="protein sequence ID" value="QCI22267.1"/>
    <property type="molecule type" value="Genomic_DNA"/>
</dbReference>
<dbReference type="PIRSF" id="PIRSF000370">
    <property type="entry name" value="QueE"/>
    <property type="match status" value="1"/>
</dbReference>
<feature type="binding site" evidence="8">
    <location>
        <position position="40"/>
    </location>
    <ligand>
        <name>Mg(2+)</name>
        <dbReference type="ChEBI" id="CHEBI:18420"/>
    </ligand>
</feature>
<dbReference type="UniPathway" id="UPA00391"/>
<dbReference type="GO" id="GO:0008616">
    <property type="term" value="P:tRNA queuosine(34) biosynthetic process"/>
    <property type="evidence" value="ECO:0007669"/>
    <property type="project" value="UniProtKB-UniRule"/>
</dbReference>
<keyword evidence="1 8" id="KW-0004">4Fe-4S</keyword>
<sequence length="219" mass="25582">MYYPVNEMFQTIQGEGYYSGIPSIFIRLQGCPVHCKWCDTKHTWTCSDTNKISIEELIKKNISNKTWSYIDVKTIIFNIKKQKWKARHIVITGGEPCIYNLSFLTYGLEKNGFTCQIETSGTKLISCSFNTWVTVSPKKHKNTLYSSILRANEIKYPVLKKEDLSYLDAILSILKNRKNCHIFLQPISQNKESLKICIETCIIRNWRLSIQIHKYILIR</sequence>
<evidence type="ECO:0000256" key="1">
    <source>
        <dbReference type="ARBA" id="ARBA00022485"/>
    </source>
</evidence>
<dbReference type="RefSeq" id="WP_158356108.1">
    <property type="nucleotide sequence ID" value="NZ_CP034870.1"/>
</dbReference>
<feature type="domain" description="Radical SAM core" evidence="9">
    <location>
        <begin position="18"/>
        <end position="219"/>
    </location>
</feature>
<dbReference type="GO" id="GO:0000287">
    <property type="term" value="F:magnesium ion binding"/>
    <property type="evidence" value="ECO:0007669"/>
    <property type="project" value="UniProtKB-UniRule"/>
</dbReference>
<evidence type="ECO:0000256" key="8">
    <source>
        <dbReference type="HAMAP-Rule" id="MF_00917"/>
    </source>
</evidence>
<protein>
    <recommendedName>
        <fullName evidence="8">7-carboxy-7-deazaguanine synthase</fullName>
        <shortName evidence="8">CDG synthase</shortName>
        <ecNumber evidence="8">4.3.99.3</ecNumber>
    </recommendedName>
    <alternativeName>
        <fullName evidence="8">Queuosine biosynthesis protein QueE</fullName>
    </alternativeName>
</protein>
<evidence type="ECO:0000256" key="6">
    <source>
        <dbReference type="ARBA" id="ARBA00023014"/>
    </source>
</evidence>
<gene>
    <name evidence="8 10" type="primary">queE</name>
    <name evidence="10" type="ORF">D9V70_02145</name>
</gene>
<dbReference type="GO" id="GO:0051539">
    <property type="term" value="F:4 iron, 4 sulfur cluster binding"/>
    <property type="evidence" value="ECO:0007669"/>
    <property type="project" value="UniProtKB-UniRule"/>
</dbReference>
<dbReference type="AlphaFoldDB" id="A0A4D6Y0G1"/>
<comment type="caution">
    <text evidence="8">Lacks conserved residue(s) required for the propagation of feature annotation.</text>
</comment>
<dbReference type="Pfam" id="PF13353">
    <property type="entry name" value="Fer4_12"/>
    <property type="match status" value="1"/>
</dbReference>
<comment type="pathway">
    <text evidence="8">Purine metabolism; 7-cyano-7-deazaguanine biosynthesis.</text>
</comment>
<dbReference type="NCBIfam" id="TIGR04322">
    <property type="entry name" value="rSAM_QueE_Ecoli"/>
    <property type="match status" value="1"/>
</dbReference>
<evidence type="ECO:0000259" key="9">
    <source>
        <dbReference type="PROSITE" id="PS51918"/>
    </source>
</evidence>
<dbReference type="EC" id="4.3.99.3" evidence="8"/>
<dbReference type="Proteomes" id="UP000298564">
    <property type="component" value="Chromosome"/>
</dbReference>
<dbReference type="Gene3D" id="3.20.20.70">
    <property type="entry name" value="Aldolase class I"/>
    <property type="match status" value="1"/>
</dbReference>
<evidence type="ECO:0000256" key="2">
    <source>
        <dbReference type="ARBA" id="ARBA00022691"/>
    </source>
</evidence>
<evidence type="ECO:0000256" key="3">
    <source>
        <dbReference type="ARBA" id="ARBA00022723"/>
    </source>
</evidence>
<feature type="binding site" evidence="8">
    <location>
        <position position="38"/>
    </location>
    <ligand>
        <name>[4Fe-4S] cluster</name>
        <dbReference type="ChEBI" id="CHEBI:49883"/>
        <note>4Fe-4S-S-AdoMet</note>
    </ligand>
</feature>
<feature type="binding site" evidence="8">
    <location>
        <begin position="12"/>
        <end position="14"/>
    </location>
    <ligand>
        <name>substrate</name>
    </ligand>
</feature>
<comment type="catalytic activity">
    <reaction evidence="8">
        <text>6-carboxy-5,6,7,8-tetrahydropterin + H(+) = 7-carboxy-7-carbaguanine + NH4(+)</text>
        <dbReference type="Rhea" id="RHEA:27974"/>
        <dbReference type="ChEBI" id="CHEBI:15378"/>
        <dbReference type="ChEBI" id="CHEBI:28938"/>
        <dbReference type="ChEBI" id="CHEBI:61032"/>
        <dbReference type="ChEBI" id="CHEBI:61036"/>
        <dbReference type="EC" id="4.3.99.3"/>
    </reaction>
</comment>
<feature type="binding site" evidence="8">
    <location>
        <position position="35"/>
    </location>
    <ligand>
        <name>[4Fe-4S] cluster</name>
        <dbReference type="ChEBI" id="CHEBI:49883"/>
        <note>4Fe-4S-S-AdoMet</note>
    </ligand>
</feature>
<feature type="binding site" evidence="8">
    <location>
        <begin position="136"/>
        <end position="138"/>
    </location>
    <ligand>
        <name>S-adenosyl-L-methionine</name>
        <dbReference type="ChEBI" id="CHEBI:59789"/>
    </ligand>
</feature>
<proteinExistence type="inferred from homology"/>
<feature type="binding site" evidence="8">
    <location>
        <position position="94"/>
    </location>
    <ligand>
        <name>S-adenosyl-L-methionine</name>
        <dbReference type="ChEBI" id="CHEBI:59789"/>
    </ligand>
</feature>
<keyword evidence="5 8" id="KW-0408">Iron</keyword>
<dbReference type="InterPro" id="IPR027609">
    <property type="entry name" value="rSAM_QueE_proteobac"/>
</dbReference>
<dbReference type="InterPro" id="IPR024924">
    <property type="entry name" value="7-CO-7-deazaguanine_synth-like"/>
</dbReference>
<dbReference type="SFLD" id="SFLDS00029">
    <property type="entry name" value="Radical_SAM"/>
    <property type="match status" value="1"/>
</dbReference>
<comment type="cofactor">
    <cofactor evidence="8">
        <name>S-adenosyl-L-methionine</name>
        <dbReference type="ChEBI" id="CHEBI:59789"/>
    </cofactor>
    <text evidence="8">Binds 1 S-adenosyl-L-methionine per subunit.</text>
</comment>
<accession>A0A4D6Y0G1</accession>
<reference evidence="10 11" key="1">
    <citation type="submission" date="2018-12" db="EMBL/GenBank/DDBJ databases">
        <authorList>
            <person name="Chong R.A."/>
        </authorList>
    </citation>
    <scope>NUCLEOTIDE SEQUENCE [LARGE SCALE GENOMIC DNA]</scope>
    <source>
        <strain evidence="10 11">Lps</strain>
    </source>
</reference>
<dbReference type="PANTHER" id="PTHR42836:SF1">
    <property type="entry name" value="7-CARBOXY-7-DEAZAGUANINE SYNTHASE"/>
    <property type="match status" value="1"/>
</dbReference>
<evidence type="ECO:0000256" key="7">
    <source>
        <dbReference type="ARBA" id="ARBA00023239"/>
    </source>
</evidence>
<comment type="cofactor">
    <cofactor evidence="8">
        <name>[4Fe-4S] cluster</name>
        <dbReference type="ChEBI" id="CHEBI:49883"/>
    </cofactor>
    <text evidence="8">Binds 1 [4Fe-4S] cluster. The cluster is coordinated with 3 cysteines and an exchangeable S-adenosyl-L-methionine.</text>
</comment>
<evidence type="ECO:0000313" key="11">
    <source>
        <dbReference type="Proteomes" id="UP000298564"/>
    </source>
</evidence>
<dbReference type="InterPro" id="IPR007197">
    <property type="entry name" value="rSAM"/>
</dbReference>
<dbReference type="GO" id="GO:0016840">
    <property type="term" value="F:carbon-nitrogen lyase activity"/>
    <property type="evidence" value="ECO:0007669"/>
    <property type="project" value="UniProtKB-UniRule"/>
</dbReference>
<keyword evidence="6 8" id="KW-0411">Iron-sulfur</keyword>
<feature type="binding site" evidence="8">
    <location>
        <position position="31"/>
    </location>
    <ligand>
        <name>[4Fe-4S] cluster</name>
        <dbReference type="ChEBI" id="CHEBI:49883"/>
        <note>4Fe-4S-S-AdoMet</note>
    </ligand>
</feature>
<organism evidence="10 11">
    <name type="scientific">Buchnera aphidicola</name>
    <name type="common">Lipaphis pseudobrassicae</name>
    <dbReference type="NCBI Taxonomy" id="1258543"/>
    <lineage>
        <taxon>Bacteria</taxon>
        <taxon>Pseudomonadati</taxon>
        <taxon>Pseudomonadota</taxon>
        <taxon>Gammaproteobacteria</taxon>
        <taxon>Enterobacterales</taxon>
        <taxon>Erwiniaceae</taxon>
        <taxon>Buchnera</taxon>
    </lineage>
</organism>
<evidence type="ECO:0000256" key="5">
    <source>
        <dbReference type="ARBA" id="ARBA00023004"/>
    </source>
</evidence>
<feature type="binding site" evidence="8">
    <location>
        <position position="27"/>
    </location>
    <ligand>
        <name>substrate</name>
    </ligand>
</feature>
<dbReference type="InterPro" id="IPR058240">
    <property type="entry name" value="rSAM_sf"/>
</dbReference>
<dbReference type="OrthoDB" id="9792276at2"/>
<dbReference type="InterPro" id="IPR013785">
    <property type="entry name" value="Aldolase_TIM"/>
</dbReference>
<evidence type="ECO:0000256" key="4">
    <source>
        <dbReference type="ARBA" id="ARBA00022842"/>
    </source>
</evidence>
<dbReference type="GO" id="GO:1904047">
    <property type="term" value="F:S-adenosyl-L-methionine binding"/>
    <property type="evidence" value="ECO:0007669"/>
    <property type="project" value="UniProtKB-UniRule"/>
</dbReference>
<dbReference type="SUPFAM" id="SSF102114">
    <property type="entry name" value="Radical SAM enzymes"/>
    <property type="match status" value="1"/>
</dbReference>
<comment type="cofactor">
    <cofactor evidence="8">
        <name>Mg(2+)</name>
        <dbReference type="ChEBI" id="CHEBI:18420"/>
    </cofactor>
</comment>
<name>A0A4D6Y0G1_9GAMM</name>
<keyword evidence="4 8" id="KW-0460">Magnesium</keyword>
<evidence type="ECO:0000313" key="10">
    <source>
        <dbReference type="EMBL" id="QCI22267.1"/>
    </source>
</evidence>
<reference evidence="10 11" key="2">
    <citation type="submission" date="2019-05" db="EMBL/GenBank/DDBJ databases">
        <title>Genome evolution of the obligate endosymbiont Buchnera aphidicola.</title>
        <authorList>
            <person name="Moran N.A."/>
        </authorList>
    </citation>
    <scope>NUCLEOTIDE SEQUENCE [LARGE SCALE GENOMIC DNA]</scope>
    <source>
        <strain evidence="10 11">Lps</strain>
    </source>
</reference>